<dbReference type="AlphaFoldDB" id="A0A067EMS9"/>
<evidence type="ECO:0000313" key="4">
    <source>
        <dbReference type="Proteomes" id="UP000027120"/>
    </source>
</evidence>
<dbReference type="PROSITE" id="PS51371">
    <property type="entry name" value="CBS"/>
    <property type="match status" value="1"/>
</dbReference>
<dbReference type="SUPFAM" id="SSF54631">
    <property type="entry name" value="CBS-domain pair"/>
    <property type="match status" value="1"/>
</dbReference>
<dbReference type="STRING" id="2711.A0A067EMS9"/>
<keyword evidence="4" id="KW-1185">Reference proteome</keyword>
<evidence type="ECO:0000259" key="2">
    <source>
        <dbReference type="PROSITE" id="PS51371"/>
    </source>
</evidence>
<reference evidence="3 4" key="1">
    <citation type="submission" date="2014-04" db="EMBL/GenBank/DDBJ databases">
        <authorList>
            <consortium name="International Citrus Genome Consortium"/>
            <person name="Gmitter F."/>
            <person name="Chen C."/>
            <person name="Farmerie W."/>
            <person name="Harkins T."/>
            <person name="Desany B."/>
            <person name="Mohiuddin M."/>
            <person name="Kodira C."/>
            <person name="Borodovsky M."/>
            <person name="Lomsadze A."/>
            <person name="Burns P."/>
            <person name="Jenkins J."/>
            <person name="Prochnik S."/>
            <person name="Shu S."/>
            <person name="Chapman J."/>
            <person name="Pitluck S."/>
            <person name="Schmutz J."/>
            <person name="Rokhsar D."/>
        </authorList>
    </citation>
    <scope>NUCLEOTIDE SEQUENCE</scope>
</reference>
<keyword evidence="1" id="KW-0129">CBS domain</keyword>
<evidence type="ECO:0000256" key="1">
    <source>
        <dbReference type="PROSITE-ProRule" id="PRU00703"/>
    </source>
</evidence>
<evidence type="ECO:0000313" key="3">
    <source>
        <dbReference type="EMBL" id="KDO52201.1"/>
    </source>
</evidence>
<dbReference type="Gene3D" id="3.10.580.10">
    <property type="entry name" value="CBS-domain"/>
    <property type="match status" value="1"/>
</dbReference>
<dbReference type="InterPro" id="IPR046342">
    <property type="entry name" value="CBS_dom_sf"/>
</dbReference>
<organism evidence="3 4">
    <name type="scientific">Citrus sinensis</name>
    <name type="common">Sweet orange</name>
    <name type="synonym">Citrus aurantium var. sinensis</name>
    <dbReference type="NCBI Taxonomy" id="2711"/>
    <lineage>
        <taxon>Eukaryota</taxon>
        <taxon>Viridiplantae</taxon>
        <taxon>Streptophyta</taxon>
        <taxon>Embryophyta</taxon>
        <taxon>Tracheophyta</taxon>
        <taxon>Spermatophyta</taxon>
        <taxon>Magnoliopsida</taxon>
        <taxon>eudicotyledons</taxon>
        <taxon>Gunneridae</taxon>
        <taxon>Pentapetalae</taxon>
        <taxon>rosids</taxon>
        <taxon>malvids</taxon>
        <taxon>Sapindales</taxon>
        <taxon>Rutaceae</taxon>
        <taxon>Aurantioideae</taxon>
        <taxon>Citrus</taxon>
    </lineage>
</organism>
<dbReference type="SMR" id="A0A067EMS9"/>
<proteinExistence type="predicted"/>
<sequence>MVMTSSPECATMETTILDALHIMHDGKFLHLPVIDKDGGVAACLDVLQITHAAISMCYEWHYCNERDLTCCFYHLAKALFGIVL</sequence>
<dbReference type="Pfam" id="PF00571">
    <property type="entry name" value="CBS"/>
    <property type="match status" value="1"/>
</dbReference>
<dbReference type="InterPro" id="IPR000644">
    <property type="entry name" value="CBS_dom"/>
</dbReference>
<protein>
    <recommendedName>
        <fullName evidence="2">CBS domain-containing protein</fullName>
    </recommendedName>
</protein>
<feature type="domain" description="CBS" evidence="2">
    <location>
        <begin position="3"/>
        <end position="65"/>
    </location>
</feature>
<gene>
    <name evidence="3" type="ORF">CISIN_1g047148mg</name>
</gene>
<dbReference type="EMBL" id="KK785038">
    <property type="protein sequence ID" value="KDO52201.1"/>
    <property type="molecule type" value="Genomic_DNA"/>
</dbReference>
<dbReference type="Proteomes" id="UP000027120">
    <property type="component" value="Unassembled WGS sequence"/>
</dbReference>
<accession>A0A067EMS9</accession>
<name>A0A067EMS9_CITSI</name>